<sequence length="534" mass="58527">MGKDTIQLENAVSTISQEYLLKFTSECGIPEGLHPELPGPEDTIVDFSKGKVVIGAAKRVFPTVVDWCASTPKDGMPTAGSYSAEDVTVLDTHQMDLFNLISAPNPTKVKTRTRPRAAHEVPLLTVTASRVIDMEDPTAATESSGTPSTIKKRRKRASDEADANAPPKVLRKDHAAARPEQSTHGGKSLASIGLEAGTTCVTPATQEALSGAKSVSDPDPLSYARPQPHPERDMAQSSKETAPEISSEHVATTEAQGQTLVESPESGKSASFLSMDGSPGDIYQPKWGVTNNCRLDTPDVCQDTVDHIVPPGYFFELRHLLNTDFHSQYNVNLTRQVAMGSQLRLRFEQEARLLKKATTKIAKRDQRIQAREEYIKKLEHETSSLKTVDTEVQGLRNQAMNLETLLEAELSQQVSTLQAQVTGEERIKAAFEEFKKYEDERVNSRCAEMDARLDKLSVDFDEELYPHMLTAIAGRRWVIGHGLRLAVMKCAESSEIRRAFADVVSAGLAKGMSEGLKYGVEHGKAGRDLADIEA</sequence>
<feature type="compositionally biased region" description="Polar residues" evidence="2">
    <location>
        <begin position="140"/>
        <end position="149"/>
    </location>
</feature>
<comment type="caution">
    <text evidence="3">The sequence shown here is derived from an EMBL/GenBank/DDBJ whole genome shotgun (WGS) entry which is preliminary data.</text>
</comment>
<feature type="region of interest" description="Disordered" evidence="2">
    <location>
        <begin position="207"/>
        <end position="275"/>
    </location>
</feature>
<evidence type="ECO:0000313" key="4">
    <source>
        <dbReference type="Proteomes" id="UP001151760"/>
    </source>
</evidence>
<keyword evidence="4" id="KW-1185">Reference proteome</keyword>
<evidence type="ECO:0000313" key="3">
    <source>
        <dbReference type="EMBL" id="GJT14973.1"/>
    </source>
</evidence>
<evidence type="ECO:0008006" key="5">
    <source>
        <dbReference type="Google" id="ProtNLM"/>
    </source>
</evidence>
<reference evidence="3" key="2">
    <citation type="submission" date="2022-01" db="EMBL/GenBank/DDBJ databases">
        <authorList>
            <person name="Yamashiro T."/>
            <person name="Shiraishi A."/>
            <person name="Satake H."/>
            <person name="Nakayama K."/>
        </authorList>
    </citation>
    <scope>NUCLEOTIDE SEQUENCE</scope>
</reference>
<dbReference type="Proteomes" id="UP001151760">
    <property type="component" value="Unassembled WGS sequence"/>
</dbReference>
<feature type="coiled-coil region" evidence="1">
    <location>
        <begin position="385"/>
        <end position="412"/>
    </location>
</feature>
<proteinExistence type="predicted"/>
<protein>
    <recommendedName>
        <fullName evidence="5">Transposase (Putative), gypsy type</fullName>
    </recommendedName>
</protein>
<feature type="compositionally biased region" description="Polar residues" evidence="2">
    <location>
        <begin position="249"/>
        <end position="272"/>
    </location>
</feature>
<evidence type="ECO:0000256" key="1">
    <source>
        <dbReference type="SAM" id="Coils"/>
    </source>
</evidence>
<keyword evidence="1" id="KW-0175">Coiled coil</keyword>
<reference evidence="3" key="1">
    <citation type="journal article" date="2022" name="Int. J. Mol. Sci.">
        <title>Draft Genome of Tanacetum Coccineum: Genomic Comparison of Closely Related Tanacetum-Family Plants.</title>
        <authorList>
            <person name="Yamashiro T."/>
            <person name="Shiraishi A."/>
            <person name="Nakayama K."/>
            <person name="Satake H."/>
        </authorList>
    </citation>
    <scope>NUCLEOTIDE SEQUENCE</scope>
</reference>
<accession>A0ABQ5BN27</accession>
<dbReference type="EMBL" id="BQNB010013359">
    <property type="protein sequence ID" value="GJT14973.1"/>
    <property type="molecule type" value="Genomic_DNA"/>
</dbReference>
<name>A0ABQ5BN27_9ASTR</name>
<feature type="region of interest" description="Disordered" evidence="2">
    <location>
        <begin position="132"/>
        <end position="188"/>
    </location>
</feature>
<evidence type="ECO:0000256" key="2">
    <source>
        <dbReference type="SAM" id="MobiDB-lite"/>
    </source>
</evidence>
<organism evidence="3 4">
    <name type="scientific">Tanacetum coccineum</name>
    <dbReference type="NCBI Taxonomy" id="301880"/>
    <lineage>
        <taxon>Eukaryota</taxon>
        <taxon>Viridiplantae</taxon>
        <taxon>Streptophyta</taxon>
        <taxon>Embryophyta</taxon>
        <taxon>Tracheophyta</taxon>
        <taxon>Spermatophyta</taxon>
        <taxon>Magnoliopsida</taxon>
        <taxon>eudicotyledons</taxon>
        <taxon>Gunneridae</taxon>
        <taxon>Pentapetalae</taxon>
        <taxon>asterids</taxon>
        <taxon>campanulids</taxon>
        <taxon>Asterales</taxon>
        <taxon>Asteraceae</taxon>
        <taxon>Asteroideae</taxon>
        <taxon>Anthemideae</taxon>
        <taxon>Anthemidinae</taxon>
        <taxon>Tanacetum</taxon>
    </lineage>
</organism>
<gene>
    <name evidence="3" type="ORF">Tco_0873679</name>
</gene>